<proteinExistence type="predicted"/>
<keyword evidence="2" id="KW-0378">Hydrolase</keyword>
<comment type="caution">
    <text evidence="2">The sequence shown here is derived from an EMBL/GenBank/DDBJ whole genome shotgun (WGS) entry which is preliminary data.</text>
</comment>
<dbReference type="SUPFAM" id="SSF49478">
    <property type="entry name" value="Cna protein B-type domain"/>
    <property type="match status" value="1"/>
</dbReference>
<evidence type="ECO:0000256" key="1">
    <source>
        <dbReference type="SAM" id="MobiDB-lite"/>
    </source>
</evidence>
<dbReference type="RefSeq" id="WP_202768199.1">
    <property type="nucleotide sequence ID" value="NZ_JAESWA010000023.1"/>
</dbReference>
<keyword evidence="2" id="KW-0645">Protease</keyword>
<dbReference type="EMBL" id="JAESWA010000023">
    <property type="protein sequence ID" value="MBL4932812.1"/>
    <property type="molecule type" value="Genomic_DNA"/>
</dbReference>
<evidence type="ECO:0000313" key="3">
    <source>
        <dbReference type="Proteomes" id="UP000623681"/>
    </source>
</evidence>
<name>A0A937FIM0_9CLOT</name>
<sequence>MIKDNIPDKEEVEVEVVNDKEASLSTQESHQKNIQDLDQEQSVVSKPFQFNSQNLSLILGEEKKDYSGKIVGITYLDKYNQIVPDVTILLYFGSDHEYPVCRTNSDKNGKYIIENIPPGYYTIEAYIGKNFVYSSHFIKVLPCEKVEHSIFLKYIKKRESY</sequence>
<reference evidence="2" key="1">
    <citation type="submission" date="2021-01" db="EMBL/GenBank/DDBJ databases">
        <title>Genome public.</title>
        <authorList>
            <person name="Liu C."/>
            <person name="Sun Q."/>
        </authorList>
    </citation>
    <scope>NUCLEOTIDE SEQUENCE</scope>
    <source>
        <strain evidence="2">YIM B02565</strain>
    </source>
</reference>
<feature type="region of interest" description="Disordered" evidence="1">
    <location>
        <begin position="1"/>
        <end position="32"/>
    </location>
</feature>
<protein>
    <submittedName>
        <fullName evidence="2">Carboxypeptidase regulatory-like domain-containing protein</fullName>
    </submittedName>
</protein>
<evidence type="ECO:0000313" key="2">
    <source>
        <dbReference type="EMBL" id="MBL4932812.1"/>
    </source>
</evidence>
<organism evidence="2 3">
    <name type="scientific">Clostridium paridis</name>
    <dbReference type="NCBI Taxonomy" id="2803863"/>
    <lineage>
        <taxon>Bacteria</taxon>
        <taxon>Bacillati</taxon>
        <taxon>Bacillota</taxon>
        <taxon>Clostridia</taxon>
        <taxon>Eubacteriales</taxon>
        <taxon>Clostridiaceae</taxon>
        <taxon>Clostridium</taxon>
    </lineage>
</organism>
<dbReference type="Proteomes" id="UP000623681">
    <property type="component" value="Unassembled WGS sequence"/>
</dbReference>
<keyword evidence="2" id="KW-0121">Carboxypeptidase</keyword>
<dbReference type="AlphaFoldDB" id="A0A937FIM0"/>
<keyword evidence="3" id="KW-1185">Reference proteome</keyword>
<dbReference type="GO" id="GO:0004180">
    <property type="term" value="F:carboxypeptidase activity"/>
    <property type="evidence" value="ECO:0007669"/>
    <property type="project" value="UniProtKB-KW"/>
</dbReference>
<gene>
    <name evidence="2" type="ORF">JK634_13445</name>
</gene>
<accession>A0A937FIM0</accession>